<dbReference type="InterPro" id="IPR025943">
    <property type="entry name" value="Sigma_54_int_dom_ATP-bd_2"/>
</dbReference>
<reference evidence="7" key="1">
    <citation type="journal article" date="2015" name="Nature">
        <title>Complex archaea that bridge the gap between prokaryotes and eukaryotes.</title>
        <authorList>
            <person name="Spang A."/>
            <person name="Saw J.H."/>
            <person name="Jorgensen S.L."/>
            <person name="Zaremba-Niedzwiedzka K."/>
            <person name="Martijn J."/>
            <person name="Lind A.E."/>
            <person name="van Eijk R."/>
            <person name="Schleper C."/>
            <person name="Guy L."/>
            <person name="Ettema T.J."/>
        </authorList>
    </citation>
    <scope>NUCLEOTIDE SEQUENCE</scope>
</reference>
<dbReference type="PROSITE" id="PS00676">
    <property type="entry name" value="SIGMA54_INTERACT_2"/>
    <property type="match status" value="1"/>
</dbReference>
<dbReference type="EMBL" id="LAZR01005438">
    <property type="protein sequence ID" value="KKM99955.1"/>
    <property type="molecule type" value="Genomic_DNA"/>
</dbReference>
<dbReference type="GO" id="GO:0006355">
    <property type="term" value="P:regulation of DNA-templated transcription"/>
    <property type="evidence" value="ECO:0007669"/>
    <property type="project" value="InterPro"/>
</dbReference>
<dbReference type="SUPFAM" id="SSF52540">
    <property type="entry name" value="P-loop containing nucleoside triphosphate hydrolases"/>
    <property type="match status" value="1"/>
</dbReference>
<organism evidence="7">
    <name type="scientific">marine sediment metagenome</name>
    <dbReference type="NCBI Taxonomy" id="412755"/>
    <lineage>
        <taxon>unclassified sequences</taxon>
        <taxon>metagenomes</taxon>
        <taxon>ecological metagenomes</taxon>
    </lineage>
</organism>
<dbReference type="PANTHER" id="PTHR32071">
    <property type="entry name" value="TRANSCRIPTIONAL REGULATORY PROTEIN"/>
    <property type="match status" value="1"/>
</dbReference>
<dbReference type="PRINTS" id="PR01590">
    <property type="entry name" value="HTHFIS"/>
</dbReference>
<keyword evidence="4" id="KW-0238">DNA-binding</keyword>
<dbReference type="PROSITE" id="PS50045">
    <property type="entry name" value="SIGMA54_INTERACT_4"/>
    <property type="match status" value="1"/>
</dbReference>
<feature type="non-terminal residue" evidence="7">
    <location>
        <position position="1"/>
    </location>
</feature>
<dbReference type="Pfam" id="PF00158">
    <property type="entry name" value="Sigma54_activat"/>
    <property type="match status" value="1"/>
</dbReference>
<evidence type="ECO:0000256" key="5">
    <source>
        <dbReference type="ARBA" id="ARBA00023163"/>
    </source>
</evidence>
<dbReference type="InterPro" id="IPR027417">
    <property type="entry name" value="P-loop_NTPase"/>
</dbReference>
<dbReference type="CDD" id="cd00009">
    <property type="entry name" value="AAA"/>
    <property type="match status" value="1"/>
</dbReference>
<evidence type="ECO:0000256" key="2">
    <source>
        <dbReference type="ARBA" id="ARBA00022840"/>
    </source>
</evidence>
<proteinExistence type="predicted"/>
<dbReference type="InterPro" id="IPR058031">
    <property type="entry name" value="AAA_lid_NorR"/>
</dbReference>
<name>A0A0F9PG01_9ZZZZ</name>
<keyword evidence="1" id="KW-0547">Nucleotide-binding</keyword>
<dbReference type="AlphaFoldDB" id="A0A0F9PG01"/>
<dbReference type="GO" id="GO:0005524">
    <property type="term" value="F:ATP binding"/>
    <property type="evidence" value="ECO:0007669"/>
    <property type="project" value="UniProtKB-KW"/>
</dbReference>
<dbReference type="InterPro" id="IPR009057">
    <property type="entry name" value="Homeodomain-like_sf"/>
</dbReference>
<feature type="domain" description="Sigma-54 factor interaction" evidence="6">
    <location>
        <begin position="1"/>
        <end position="182"/>
    </location>
</feature>
<dbReference type="Gene3D" id="1.10.10.60">
    <property type="entry name" value="Homeodomain-like"/>
    <property type="match status" value="1"/>
</dbReference>
<evidence type="ECO:0000256" key="1">
    <source>
        <dbReference type="ARBA" id="ARBA00022741"/>
    </source>
</evidence>
<comment type="caution">
    <text evidence="7">The sequence shown here is derived from an EMBL/GenBank/DDBJ whole genome shotgun (WGS) entry which is preliminary data.</text>
</comment>
<dbReference type="InterPro" id="IPR025944">
    <property type="entry name" value="Sigma_54_int_dom_CS"/>
</dbReference>
<evidence type="ECO:0000259" key="6">
    <source>
        <dbReference type="PROSITE" id="PS50045"/>
    </source>
</evidence>
<accession>A0A0F9PG01</accession>
<dbReference type="SUPFAM" id="SSF46689">
    <property type="entry name" value="Homeodomain-like"/>
    <property type="match status" value="1"/>
</dbReference>
<dbReference type="GO" id="GO:0043565">
    <property type="term" value="F:sequence-specific DNA binding"/>
    <property type="evidence" value="ECO:0007669"/>
    <property type="project" value="InterPro"/>
</dbReference>
<keyword evidence="2" id="KW-0067">ATP-binding</keyword>
<evidence type="ECO:0000256" key="4">
    <source>
        <dbReference type="ARBA" id="ARBA00023125"/>
    </source>
</evidence>
<dbReference type="Pfam" id="PF02954">
    <property type="entry name" value="HTH_8"/>
    <property type="match status" value="1"/>
</dbReference>
<dbReference type="Gene3D" id="1.10.8.60">
    <property type="match status" value="1"/>
</dbReference>
<evidence type="ECO:0000256" key="3">
    <source>
        <dbReference type="ARBA" id="ARBA00023015"/>
    </source>
</evidence>
<sequence>HVQPFVHVDCASLPSELIEAELFGYERGAFTNAHQAKAGLIEVAEEGTLFLDEVGELPLALQAKLLNVIERRVARRIGATKEYPVLAHFVAATNRNLDRMVAEGLFRSDLYFRLNVLELELPPLRERNEDISLLAHYFIEKIARRYGLKPPELFGDALQALQLYSWPGNIRELQHVLERAVMLCRNDEILANDLVLKIDAPDKSNDIASPILNGLENMTLDEVEKYLIERTLQRTANNVSQAARALGLTRMAMRYRMDKYKL</sequence>
<dbReference type="InterPro" id="IPR002197">
    <property type="entry name" value="HTH_Fis"/>
</dbReference>
<dbReference type="PROSITE" id="PS00688">
    <property type="entry name" value="SIGMA54_INTERACT_3"/>
    <property type="match status" value="1"/>
</dbReference>
<keyword evidence="3" id="KW-0805">Transcription regulation</keyword>
<evidence type="ECO:0000313" key="7">
    <source>
        <dbReference type="EMBL" id="KKM99955.1"/>
    </source>
</evidence>
<keyword evidence="5" id="KW-0804">Transcription</keyword>
<dbReference type="InterPro" id="IPR002078">
    <property type="entry name" value="Sigma_54_int"/>
</dbReference>
<dbReference type="Pfam" id="PF25601">
    <property type="entry name" value="AAA_lid_14"/>
    <property type="match status" value="1"/>
</dbReference>
<protein>
    <recommendedName>
        <fullName evidence="6">Sigma-54 factor interaction domain-containing protein</fullName>
    </recommendedName>
</protein>
<dbReference type="Gene3D" id="3.40.50.300">
    <property type="entry name" value="P-loop containing nucleotide triphosphate hydrolases"/>
    <property type="match status" value="1"/>
</dbReference>
<gene>
    <name evidence="7" type="ORF">LCGC14_1142740</name>
</gene>